<proteinExistence type="inferred from homology"/>
<dbReference type="Gene3D" id="3.30.70.1880">
    <property type="entry name" value="Protein of unknown function DUF881"/>
    <property type="match status" value="1"/>
</dbReference>
<dbReference type="Proteomes" id="UP000824124">
    <property type="component" value="Unassembled WGS sequence"/>
</dbReference>
<dbReference type="PANTHER" id="PTHR37313">
    <property type="entry name" value="UPF0749 PROTEIN RV1825"/>
    <property type="match status" value="1"/>
</dbReference>
<gene>
    <name evidence="3" type="ORF">IAB00_07475</name>
</gene>
<evidence type="ECO:0000313" key="3">
    <source>
        <dbReference type="EMBL" id="HIU11054.1"/>
    </source>
</evidence>
<comment type="caution">
    <text evidence="3">The sequence shown here is derived from an EMBL/GenBank/DDBJ whole genome shotgun (WGS) entry which is preliminary data.</text>
</comment>
<dbReference type="EMBL" id="DVMH01000038">
    <property type="protein sequence ID" value="HIU11054.1"/>
    <property type="molecule type" value="Genomic_DNA"/>
</dbReference>
<evidence type="ECO:0000256" key="1">
    <source>
        <dbReference type="ARBA" id="ARBA00009108"/>
    </source>
</evidence>
<sequence length="256" mass="28331">MRSNIAMHEFLQKNRFVFSLSLIFLLAGIAISIWVRTWSINAQINANSENQNLVDVINQLEAETTELEQSIDQLRTELAEQNPSGIVTDEYYAKIQQQLADTQFYSGQTPVSGSGIIITLNDNTAGAEAAQQADPANYFPENYIIHDSNLRYLLNDIAYLAEAIAINDQRIVDTSNIRCVGTVIIVNSTRVAPPYEISLIGSPAILEGALQESSQYIYLKNKNMPIKVSRSENLQLPAYTGAISGKYAQPAENSKP</sequence>
<feature type="coiled-coil region" evidence="2">
    <location>
        <begin position="43"/>
        <end position="77"/>
    </location>
</feature>
<protein>
    <submittedName>
        <fullName evidence="3">DUF881 domain-containing protein</fullName>
    </submittedName>
</protein>
<name>A0A9D1KZ64_9FIRM</name>
<reference evidence="3" key="2">
    <citation type="journal article" date="2021" name="PeerJ">
        <title>Extensive microbial diversity within the chicken gut microbiome revealed by metagenomics and culture.</title>
        <authorList>
            <person name="Gilroy R."/>
            <person name="Ravi A."/>
            <person name="Getino M."/>
            <person name="Pursley I."/>
            <person name="Horton D.L."/>
            <person name="Alikhan N.F."/>
            <person name="Baker D."/>
            <person name="Gharbi K."/>
            <person name="Hall N."/>
            <person name="Watson M."/>
            <person name="Adriaenssens E.M."/>
            <person name="Foster-Nyarko E."/>
            <person name="Jarju S."/>
            <person name="Secka A."/>
            <person name="Antonio M."/>
            <person name="Oren A."/>
            <person name="Chaudhuri R.R."/>
            <person name="La Ragione R."/>
            <person name="Hildebrand F."/>
            <person name="Pallen M.J."/>
        </authorList>
    </citation>
    <scope>NUCLEOTIDE SEQUENCE</scope>
    <source>
        <strain evidence="3">2830</strain>
    </source>
</reference>
<dbReference type="PANTHER" id="PTHR37313:SF2">
    <property type="entry name" value="UPF0749 PROTEIN YLXX"/>
    <property type="match status" value="1"/>
</dbReference>
<organism evidence="3 4">
    <name type="scientific">Candidatus Avidehalobacter gallistercoris</name>
    <dbReference type="NCBI Taxonomy" id="2840694"/>
    <lineage>
        <taxon>Bacteria</taxon>
        <taxon>Bacillati</taxon>
        <taxon>Bacillota</taxon>
        <taxon>Clostridia</taxon>
        <taxon>Eubacteriales</taxon>
        <taxon>Peptococcaceae</taxon>
        <taxon>Peptococcaceae incertae sedis</taxon>
        <taxon>Candidatus Avidehalobacter</taxon>
    </lineage>
</organism>
<dbReference type="Pfam" id="PF05949">
    <property type="entry name" value="DUF881"/>
    <property type="match status" value="1"/>
</dbReference>
<reference evidence="3" key="1">
    <citation type="submission" date="2020-10" db="EMBL/GenBank/DDBJ databases">
        <authorList>
            <person name="Gilroy R."/>
        </authorList>
    </citation>
    <scope>NUCLEOTIDE SEQUENCE</scope>
    <source>
        <strain evidence="3">2830</strain>
    </source>
</reference>
<evidence type="ECO:0000313" key="4">
    <source>
        <dbReference type="Proteomes" id="UP000824124"/>
    </source>
</evidence>
<evidence type="ECO:0000256" key="2">
    <source>
        <dbReference type="SAM" id="Coils"/>
    </source>
</evidence>
<dbReference type="InterPro" id="IPR010273">
    <property type="entry name" value="DUF881"/>
</dbReference>
<dbReference type="AlphaFoldDB" id="A0A9D1KZ64"/>
<keyword evidence="2" id="KW-0175">Coiled coil</keyword>
<comment type="similarity">
    <text evidence="1">Belongs to the UPF0749 family.</text>
</comment>
<accession>A0A9D1KZ64</accession>